<dbReference type="Pfam" id="PF20684">
    <property type="entry name" value="Fung_rhodopsin"/>
    <property type="match status" value="1"/>
</dbReference>
<proteinExistence type="predicted"/>
<evidence type="ECO:0000313" key="5">
    <source>
        <dbReference type="Proteomes" id="UP000756132"/>
    </source>
</evidence>
<organism evidence="4 5">
    <name type="scientific">Passalora fulva</name>
    <name type="common">Tomato leaf mold</name>
    <name type="synonym">Cladosporium fulvum</name>
    <dbReference type="NCBI Taxonomy" id="5499"/>
    <lineage>
        <taxon>Eukaryota</taxon>
        <taxon>Fungi</taxon>
        <taxon>Dikarya</taxon>
        <taxon>Ascomycota</taxon>
        <taxon>Pezizomycotina</taxon>
        <taxon>Dothideomycetes</taxon>
        <taxon>Dothideomycetidae</taxon>
        <taxon>Mycosphaerellales</taxon>
        <taxon>Mycosphaerellaceae</taxon>
        <taxon>Fulvia</taxon>
    </lineage>
</organism>
<name>A0A9Q8P5B7_PASFU</name>
<dbReference type="Proteomes" id="UP000756132">
    <property type="component" value="Chromosome 2"/>
</dbReference>
<protein>
    <recommendedName>
        <fullName evidence="3">Rhodopsin domain-containing protein</fullName>
    </recommendedName>
</protein>
<keyword evidence="5" id="KW-1185">Reference proteome</keyword>
<feature type="transmembrane region" description="Helical" evidence="2">
    <location>
        <begin position="171"/>
        <end position="194"/>
    </location>
</feature>
<dbReference type="RefSeq" id="XP_047758209.1">
    <property type="nucleotide sequence ID" value="XM_047902323.1"/>
</dbReference>
<reference evidence="4" key="2">
    <citation type="journal article" date="2022" name="Microb. Genom.">
        <title>A chromosome-scale genome assembly of the tomato pathogen Cladosporium fulvum reveals a compartmentalized genome architecture and the presence of a dispensable chromosome.</title>
        <authorList>
            <person name="Zaccaron A.Z."/>
            <person name="Chen L.H."/>
            <person name="Samaras A."/>
            <person name="Stergiopoulos I."/>
        </authorList>
    </citation>
    <scope>NUCLEOTIDE SEQUENCE</scope>
    <source>
        <strain evidence="4">Race5_Kim</strain>
    </source>
</reference>
<dbReference type="InterPro" id="IPR049326">
    <property type="entry name" value="Rhodopsin_dom_fungi"/>
</dbReference>
<dbReference type="GeneID" id="71983053"/>
<dbReference type="KEGG" id="ffu:CLAFUR5_03175"/>
<evidence type="ECO:0000313" key="4">
    <source>
        <dbReference type="EMBL" id="UJO13843.1"/>
    </source>
</evidence>
<keyword evidence="2" id="KW-0472">Membrane</keyword>
<feature type="transmembrane region" description="Helical" evidence="2">
    <location>
        <begin position="126"/>
        <end position="151"/>
    </location>
</feature>
<feature type="domain" description="Rhodopsin" evidence="3">
    <location>
        <begin position="35"/>
        <end position="267"/>
    </location>
</feature>
<accession>A0A9Q8P5B7</accession>
<evidence type="ECO:0000256" key="2">
    <source>
        <dbReference type="SAM" id="Phobius"/>
    </source>
</evidence>
<dbReference type="EMBL" id="CP090164">
    <property type="protein sequence ID" value="UJO13843.1"/>
    <property type="molecule type" value="Genomic_DNA"/>
</dbReference>
<dbReference type="OrthoDB" id="3897607at2759"/>
<dbReference type="PANTHER" id="PTHR39614">
    <property type="entry name" value="INTEGRAL MEMBRANE PROTEIN"/>
    <property type="match status" value="1"/>
</dbReference>
<feature type="transmembrane region" description="Helical" evidence="2">
    <location>
        <begin position="206"/>
        <end position="226"/>
    </location>
</feature>
<reference evidence="4" key="1">
    <citation type="submission" date="2021-12" db="EMBL/GenBank/DDBJ databases">
        <authorList>
            <person name="Zaccaron A."/>
            <person name="Stergiopoulos I."/>
        </authorList>
    </citation>
    <scope>NUCLEOTIDE SEQUENCE</scope>
    <source>
        <strain evidence="4">Race5_Kim</strain>
    </source>
</reference>
<feature type="transmembrane region" description="Helical" evidence="2">
    <location>
        <begin position="18"/>
        <end position="38"/>
    </location>
</feature>
<feature type="transmembrane region" description="Helical" evidence="2">
    <location>
        <begin position="50"/>
        <end position="70"/>
    </location>
</feature>
<feature type="transmembrane region" description="Helical" evidence="2">
    <location>
        <begin position="90"/>
        <end position="114"/>
    </location>
</feature>
<dbReference type="PANTHER" id="PTHR39614:SF2">
    <property type="entry name" value="INTEGRAL MEMBRANE PROTEIN"/>
    <property type="match status" value="1"/>
</dbReference>
<keyword evidence="2" id="KW-1133">Transmembrane helix</keyword>
<dbReference type="OMA" id="AYIKYKM"/>
<keyword evidence="2" id="KW-0812">Transmembrane</keyword>
<evidence type="ECO:0000259" key="3">
    <source>
        <dbReference type="Pfam" id="PF20684"/>
    </source>
</evidence>
<gene>
    <name evidence="4" type="ORF">CLAFUR5_03175</name>
</gene>
<dbReference type="AlphaFoldDB" id="A0A9Q8P5B7"/>
<sequence>MATTYSVSPVAATDRAGIVWVAAILSLMFAIITLATRFQIKFHTLGKDDWLIAGATIVALGQFVAVYVGLHQGLGQSTLLLSQSHAAQLAHAVLASEIFFIVTMMLSKLGVIFFMKRLFTREHRTAWWCCNAAVALTIIWGVASVSGVSIGCGSWKMLYGPARCDGKLARWTVVISTDAAREVVYVALAVVLVWPLQMRLSIKVTVVMAFGFRLVCAIFAALHRVWIAKYVQSPDPGLAVADVLVWQQVALGYSLIATTIPTIKNFVRGYNQAMGWDPSSEKRGLGGGYNLASHVRSGGRSRIESSSKRGSGSRNMDRPEDQLQLRPNVGDYRVGAFHDSSKGKTPRRLSTSGSNESEDPIIRRQISVTIEHEQASRANSSNLES</sequence>
<evidence type="ECO:0000256" key="1">
    <source>
        <dbReference type="SAM" id="MobiDB-lite"/>
    </source>
</evidence>
<feature type="region of interest" description="Disordered" evidence="1">
    <location>
        <begin position="287"/>
        <end position="362"/>
    </location>
</feature>